<protein>
    <submittedName>
        <fullName evidence="7">Uncharacterized protein</fullName>
    </submittedName>
</protein>
<keyword evidence="3" id="KW-0812">Transmembrane</keyword>
<keyword evidence="5" id="KW-0472">Membrane</keyword>
<evidence type="ECO:0000256" key="3">
    <source>
        <dbReference type="ARBA" id="ARBA00022692"/>
    </source>
</evidence>
<dbReference type="GO" id="GO:0005737">
    <property type="term" value="C:cytoplasm"/>
    <property type="evidence" value="ECO:0007669"/>
    <property type="project" value="TreeGrafter"/>
</dbReference>
<evidence type="ECO:0000256" key="6">
    <source>
        <dbReference type="ARBA" id="ARBA00023180"/>
    </source>
</evidence>
<dbReference type="AlphaFoldDB" id="A0AAD9K204"/>
<dbReference type="PANTHER" id="PTHR11923">
    <property type="entry name" value="SCAVENGER RECEPTOR CLASS B TYPE-1 SR-B1"/>
    <property type="match status" value="1"/>
</dbReference>
<evidence type="ECO:0000256" key="5">
    <source>
        <dbReference type="ARBA" id="ARBA00023136"/>
    </source>
</evidence>
<evidence type="ECO:0000256" key="4">
    <source>
        <dbReference type="ARBA" id="ARBA00022989"/>
    </source>
</evidence>
<keyword evidence="8" id="KW-1185">Reference proteome</keyword>
<comment type="caution">
    <text evidence="7">The sequence shown here is derived from an EMBL/GenBank/DDBJ whole genome shotgun (WGS) entry which is preliminary data.</text>
</comment>
<dbReference type="PANTHER" id="PTHR11923:SF51">
    <property type="entry name" value="LYSOSOME MEMBRANE PROTEIN 2"/>
    <property type="match status" value="1"/>
</dbReference>
<evidence type="ECO:0000256" key="1">
    <source>
        <dbReference type="ARBA" id="ARBA00004370"/>
    </source>
</evidence>
<dbReference type="Proteomes" id="UP001208570">
    <property type="component" value="Unassembled WGS sequence"/>
</dbReference>
<evidence type="ECO:0000256" key="2">
    <source>
        <dbReference type="ARBA" id="ARBA00010532"/>
    </source>
</evidence>
<dbReference type="InterPro" id="IPR002159">
    <property type="entry name" value="CD36_fam"/>
</dbReference>
<comment type="subcellular location">
    <subcellularLocation>
        <location evidence="1">Membrane</location>
    </subcellularLocation>
</comment>
<keyword evidence="6" id="KW-0325">Glycoprotein</keyword>
<gene>
    <name evidence="7" type="ORF">LSH36_94g03002</name>
</gene>
<comment type="similarity">
    <text evidence="2">Belongs to the CD36 family.</text>
</comment>
<accession>A0AAD9K204</accession>
<proteinExistence type="inferred from homology"/>
<keyword evidence="4" id="KW-1133">Transmembrane helix</keyword>
<dbReference type="GO" id="GO:0016020">
    <property type="term" value="C:membrane"/>
    <property type="evidence" value="ECO:0007669"/>
    <property type="project" value="UniProtKB-SubCell"/>
</dbReference>
<dbReference type="Pfam" id="PF01130">
    <property type="entry name" value="CD36"/>
    <property type="match status" value="2"/>
</dbReference>
<dbReference type="GO" id="GO:0005044">
    <property type="term" value="F:scavenger receptor activity"/>
    <property type="evidence" value="ECO:0007669"/>
    <property type="project" value="TreeGrafter"/>
</dbReference>
<dbReference type="EMBL" id="JAODUP010000094">
    <property type="protein sequence ID" value="KAK2162658.1"/>
    <property type="molecule type" value="Genomic_DNA"/>
</dbReference>
<evidence type="ECO:0000313" key="7">
    <source>
        <dbReference type="EMBL" id="KAK2162658.1"/>
    </source>
</evidence>
<evidence type="ECO:0000313" key="8">
    <source>
        <dbReference type="Proteomes" id="UP001208570"/>
    </source>
</evidence>
<organism evidence="7 8">
    <name type="scientific">Paralvinella palmiformis</name>
    <dbReference type="NCBI Taxonomy" id="53620"/>
    <lineage>
        <taxon>Eukaryota</taxon>
        <taxon>Metazoa</taxon>
        <taxon>Spiralia</taxon>
        <taxon>Lophotrochozoa</taxon>
        <taxon>Annelida</taxon>
        <taxon>Polychaeta</taxon>
        <taxon>Sedentaria</taxon>
        <taxon>Canalipalpata</taxon>
        <taxon>Terebellida</taxon>
        <taxon>Terebelliformia</taxon>
        <taxon>Alvinellidae</taxon>
        <taxon>Paralvinella</taxon>
    </lineage>
</organism>
<reference evidence="7" key="1">
    <citation type="journal article" date="2023" name="Mol. Biol. Evol.">
        <title>Third-Generation Sequencing Reveals the Adaptive Role of the Epigenome in Three Deep-Sea Polychaetes.</title>
        <authorList>
            <person name="Perez M."/>
            <person name="Aroh O."/>
            <person name="Sun Y."/>
            <person name="Lan Y."/>
            <person name="Juniper S.K."/>
            <person name="Young C.R."/>
            <person name="Angers B."/>
            <person name="Qian P.Y."/>
        </authorList>
    </citation>
    <scope>NUCLEOTIDE SEQUENCE</scope>
    <source>
        <strain evidence="7">P08H-3</strain>
    </source>
</reference>
<name>A0AAD9K204_9ANNE</name>
<sequence>MTSPLSAKVTSAVSQTNNLVAGLRENYPSVGRRKQHGRESITDRSRSFQVIERGPYVYREVEMKVDVRFVNKQIQFYPWRRQYFDAELTKAECPDCTETDNITIINQYYFEEVARYSGDYEFAFHNTPSTMSNALRAIRELSTEPTEIMTELGQLTTRHTERWQPYLGTAPGTVCFSFGCWLWLNDTADKSAVLDHREGRDFNAEEMNGLYDALTDVDVFGSADRTDEALPIPCSMPDNWTTYRPLLAHQTPVGALAACLEVFARLRTPANEGQLLNITDLVASYLCRNETSSCLDLPTDFRLRLAYVGVISDYVLTNVAGYALFRSLLHGEEFIDTKPQCRWALGACQTADNDTDGSALPRGILDHAPSEEAALATSRHECLLNCYDATFAETNMMWKAYDNKDRASIDQFPKASPEARLIQSRRYNLMPAQNLSACASYDVPGEAYEFFRPEFWRRLSYVRSELTSLGGVKLRRLLFNRSNLDTDNVFVFEQGIQDMSGTYNFSCSVCLPHFLYAGDSIRELYSAKPEEQCHRPYVDIEPVTGEVWRQIWRYQFNIGISQRYISAPRIRSLQVNHTDIPTPAYWLEQSFSYTERGRQDYHERASSPPIML</sequence>